<comment type="caution">
    <text evidence="12">The sequence shown here is derived from an EMBL/GenBank/DDBJ whole genome shotgun (WGS) entry which is preliminary data.</text>
</comment>
<dbReference type="GO" id="GO:0016020">
    <property type="term" value="C:membrane"/>
    <property type="evidence" value="ECO:0007669"/>
    <property type="project" value="UniProtKB-SubCell"/>
</dbReference>
<accession>A0AAV8TH24</accession>
<dbReference type="PANTHER" id="PTHR47947:SF26">
    <property type="entry name" value="CYTOCHROME P450"/>
    <property type="match status" value="1"/>
</dbReference>
<dbReference type="PANTHER" id="PTHR47947">
    <property type="entry name" value="CYTOCHROME P450 82C3-RELATED"/>
    <property type="match status" value="1"/>
</dbReference>
<dbReference type="AlphaFoldDB" id="A0AAV8TH24"/>
<proteinExistence type="predicted"/>
<dbReference type="GO" id="GO:0020037">
    <property type="term" value="F:heme binding"/>
    <property type="evidence" value="ECO:0007669"/>
    <property type="project" value="InterPro"/>
</dbReference>
<evidence type="ECO:0000313" key="12">
    <source>
        <dbReference type="EMBL" id="KAJ8765499.1"/>
    </source>
</evidence>
<evidence type="ECO:0000256" key="2">
    <source>
        <dbReference type="ARBA" id="ARBA00004370"/>
    </source>
</evidence>
<evidence type="ECO:0000256" key="4">
    <source>
        <dbReference type="ARBA" id="ARBA00022692"/>
    </source>
</evidence>
<dbReference type="GO" id="GO:0016705">
    <property type="term" value="F:oxidoreductase activity, acting on paired donors, with incorporation or reduction of molecular oxygen"/>
    <property type="evidence" value="ECO:0007669"/>
    <property type="project" value="InterPro"/>
</dbReference>
<dbReference type="SUPFAM" id="SSF48264">
    <property type="entry name" value="Cytochrome P450"/>
    <property type="match status" value="1"/>
</dbReference>
<feature type="binding site" description="axial binding residue" evidence="11">
    <location>
        <position position="303"/>
    </location>
    <ligand>
        <name>heme</name>
        <dbReference type="ChEBI" id="CHEBI:30413"/>
    </ligand>
    <ligandPart>
        <name>Fe</name>
        <dbReference type="ChEBI" id="CHEBI:18248"/>
    </ligandPart>
</feature>
<evidence type="ECO:0000256" key="3">
    <source>
        <dbReference type="ARBA" id="ARBA00022617"/>
    </source>
</evidence>
<dbReference type="Proteomes" id="UP001159364">
    <property type="component" value="Linkage Group LG05"/>
</dbReference>
<dbReference type="InterPro" id="IPR002401">
    <property type="entry name" value="Cyt_P450_E_grp-I"/>
</dbReference>
<dbReference type="GO" id="GO:0004497">
    <property type="term" value="F:monooxygenase activity"/>
    <property type="evidence" value="ECO:0007669"/>
    <property type="project" value="UniProtKB-KW"/>
</dbReference>
<dbReference type="InterPro" id="IPR036396">
    <property type="entry name" value="Cyt_P450_sf"/>
</dbReference>
<reference evidence="12 13" key="1">
    <citation type="submission" date="2021-09" db="EMBL/GenBank/DDBJ databases">
        <title>Genomic insights and catalytic innovation underlie evolution of tropane alkaloids biosynthesis.</title>
        <authorList>
            <person name="Wang Y.-J."/>
            <person name="Tian T."/>
            <person name="Huang J.-P."/>
            <person name="Huang S.-X."/>
        </authorList>
    </citation>
    <scope>NUCLEOTIDE SEQUENCE [LARGE SCALE GENOMIC DNA]</scope>
    <source>
        <strain evidence="12">KIB-2018</strain>
        <tissue evidence="12">Leaf</tissue>
    </source>
</reference>
<keyword evidence="13" id="KW-1185">Reference proteome</keyword>
<comment type="cofactor">
    <cofactor evidence="1 11">
        <name>heme</name>
        <dbReference type="ChEBI" id="CHEBI:30413"/>
    </cofactor>
</comment>
<comment type="subcellular location">
    <subcellularLocation>
        <location evidence="2">Membrane</location>
    </subcellularLocation>
</comment>
<sequence length="365" mass="41438">MYVTYNKLVEKYGPIYTLEYGSRRVVVVSSASTIEECFTTKNDPILTNRSFLLVGKYLGYNYTAIDHAPYGDHWRNMRRLAASEMLSISRMNSLVSIRNDEVKQMITKLSHESMQNFAKVELKTPFRDLAFNIMTRMTTGKRAFDDDVDDGGIKEFVNGMMELTTYYDSANPGDFISFWGWFDVQDPRILKKLKDEMDNVIGQDRILEEGDLPKLPYLRMVILEALRMFPATPMIDPHIASEDCSIAGYHIPRGSIILANAWALHRDPTLWKDPDTFVPERFEGISDGAIKNFIGFGMGRSSCRGMHLGHRIMGLTLGSIVQCLDWQMISGKDIDMTGANGVTMPIVVPLEVMYKARPIVKKILS</sequence>
<keyword evidence="6" id="KW-1133">Transmembrane helix</keyword>
<keyword evidence="8 11" id="KW-0408">Iron</keyword>
<evidence type="ECO:0000256" key="10">
    <source>
        <dbReference type="ARBA" id="ARBA00023136"/>
    </source>
</evidence>
<evidence type="ECO:0000313" key="13">
    <source>
        <dbReference type="Proteomes" id="UP001159364"/>
    </source>
</evidence>
<evidence type="ECO:0000256" key="5">
    <source>
        <dbReference type="ARBA" id="ARBA00022723"/>
    </source>
</evidence>
<protein>
    <recommendedName>
        <fullName evidence="14">Cytochrome P450</fullName>
    </recommendedName>
</protein>
<organism evidence="12 13">
    <name type="scientific">Erythroxylum novogranatense</name>
    <dbReference type="NCBI Taxonomy" id="1862640"/>
    <lineage>
        <taxon>Eukaryota</taxon>
        <taxon>Viridiplantae</taxon>
        <taxon>Streptophyta</taxon>
        <taxon>Embryophyta</taxon>
        <taxon>Tracheophyta</taxon>
        <taxon>Spermatophyta</taxon>
        <taxon>Magnoliopsida</taxon>
        <taxon>eudicotyledons</taxon>
        <taxon>Gunneridae</taxon>
        <taxon>Pentapetalae</taxon>
        <taxon>rosids</taxon>
        <taxon>fabids</taxon>
        <taxon>Malpighiales</taxon>
        <taxon>Erythroxylaceae</taxon>
        <taxon>Erythroxylum</taxon>
    </lineage>
</organism>
<dbReference type="Pfam" id="PF00067">
    <property type="entry name" value="p450"/>
    <property type="match status" value="2"/>
</dbReference>
<keyword evidence="5 11" id="KW-0479">Metal-binding</keyword>
<dbReference type="InterPro" id="IPR001128">
    <property type="entry name" value="Cyt_P450"/>
</dbReference>
<dbReference type="Gene3D" id="1.10.630.10">
    <property type="entry name" value="Cytochrome P450"/>
    <property type="match status" value="2"/>
</dbReference>
<name>A0AAV8TH24_9ROSI</name>
<keyword evidence="4" id="KW-0812">Transmembrane</keyword>
<dbReference type="InterPro" id="IPR050651">
    <property type="entry name" value="Plant_Cytochrome_P450_Monoox"/>
</dbReference>
<evidence type="ECO:0000256" key="1">
    <source>
        <dbReference type="ARBA" id="ARBA00001971"/>
    </source>
</evidence>
<keyword evidence="3 11" id="KW-0349">Heme</keyword>
<keyword evidence="9" id="KW-0503">Monooxygenase</keyword>
<keyword evidence="7" id="KW-0560">Oxidoreductase</keyword>
<evidence type="ECO:0000256" key="7">
    <source>
        <dbReference type="ARBA" id="ARBA00023002"/>
    </source>
</evidence>
<keyword evidence="10" id="KW-0472">Membrane</keyword>
<dbReference type="PRINTS" id="PR00463">
    <property type="entry name" value="EP450I"/>
</dbReference>
<evidence type="ECO:0008006" key="14">
    <source>
        <dbReference type="Google" id="ProtNLM"/>
    </source>
</evidence>
<dbReference type="GO" id="GO:0005506">
    <property type="term" value="F:iron ion binding"/>
    <property type="evidence" value="ECO:0007669"/>
    <property type="project" value="InterPro"/>
</dbReference>
<evidence type="ECO:0000256" key="6">
    <source>
        <dbReference type="ARBA" id="ARBA00022989"/>
    </source>
</evidence>
<evidence type="ECO:0000256" key="11">
    <source>
        <dbReference type="PIRSR" id="PIRSR602401-1"/>
    </source>
</evidence>
<dbReference type="EMBL" id="JAIWQS010000005">
    <property type="protein sequence ID" value="KAJ8765499.1"/>
    <property type="molecule type" value="Genomic_DNA"/>
</dbReference>
<gene>
    <name evidence="12" type="ORF">K2173_014621</name>
</gene>
<evidence type="ECO:0000256" key="8">
    <source>
        <dbReference type="ARBA" id="ARBA00023004"/>
    </source>
</evidence>
<evidence type="ECO:0000256" key="9">
    <source>
        <dbReference type="ARBA" id="ARBA00023033"/>
    </source>
</evidence>